<comment type="caution">
    <text evidence="3">The sequence shown here is derived from an EMBL/GenBank/DDBJ whole genome shotgun (WGS) entry which is preliminary data.</text>
</comment>
<dbReference type="PROSITE" id="PS51257">
    <property type="entry name" value="PROKAR_LIPOPROTEIN"/>
    <property type="match status" value="1"/>
</dbReference>
<feature type="signal peptide" evidence="2">
    <location>
        <begin position="1"/>
        <end position="18"/>
    </location>
</feature>
<keyword evidence="4" id="KW-1185">Reference proteome</keyword>
<dbReference type="EMBL" id="LUKE01000001">
    <property type="protein sequence ID" value="KYG67201.1"/>
    <property type="molecule type" value="Genomic_DNA"/>
</dbReference>
<feature type="chain" id="PRO_5007573596" description="Collagen-like surface protein" evidence="2">
    <location>
        <begin position="19"/>
        <end position="301"/>
    </location>
</feature>
<feature type="region of interest" description="Disordered" evidence="1">
    <location>
        <begin position="229"/>
        <end position="257"/>
    </location>
</feature>
<name>A0A150WRR2_BDEBC</name>
<proteinExistence type="predicted"/>
<evidence type="ECO:0000256" key="2">
    <source>
        <dbReference type="SAM" id="SignalP"/>
    </source>
</evidence>
<sequence length="301" mass="32525">MKKTLLLLCALASLSACVEIKDPNQETKNEPENVKPVVLQQRAELVVDKDIYFFEGDFLTKEEFIKMEREPSLAKDHTVQLDYLQIEKGAVLYTLGQNLRLEVKELSSNGKIETFPEGAQAPLDIEGRSGGIFYMIVDQGEGFLEITMRGQQGGNGSDGAEPDAALVGEPGKLIQCKGCSEVEVLKTWLGGKGKRGYPGADGKTGGSSGSLKFTIKSYDHFVMVPHKYGGRGGNKGRGNPRGGDPGPPAPVGLGYLQSNTRYPELYKTYDRYGGPGADGVDGKEGTVDNGVYDDKGQRLPI</sequence>
<dbReference type="AlphaFoldDB" id="A0A150WRR2"/>
<evidence type="ECO:0000256" key="1">
    <source>
        <dbReference type="SAM" id="MobiDB-lite"/>
    </source>
</evidence>
<dbReference type="Proteomes" id="UP000075320">
    <property type="component" value="Unassembled WGS sequence"/>
</dbReference>
<evidence type="ECO:0000313" key="4">
    <source>
        <dbReference type="Proteomes" id="UP000075320"/>
    </source>
</evidence>
<organism evidence="3 4">
    <name type="scientific">Bdellovibrio bacteriovorus</name>
    <dbReference type="NCBI Taxonomy" id="959"/>
    <lineage>
        <taxon>Bacteria</taxon>
        <taxon>Pseudomonadati</taxon>
        <taxon>Bdellovibrionota</taxon>
        <taxon>Bdellovibrionia</taxon>
        <taxon>Bdellovibrionales</taxon>
        <taxon>Pseudobdellovibrionaceae</taxon>
        <taxon>Bdellovibrio</taxon>
    </lineage>
</organism>
<evidence type="ECO:0008006" key="5">
    <source>
        <dbReference type="Google" id="ProtNLM"/>
    </source>
</evidence>
<gene>
    <name evidence="3" type="ORF">AZI86_09335</name>
</gene>
<dbReference type="RefSeq" id="WP_061834777.1">
    <property type="nucleotide sequence ID" value="NZ_LUKE01000001.1"/>
</dbReference>
<accession>A0A150WRR2</accession>
<feature type="compositionally biased region" description="Basic and acidic residues" evidence="1">
    <location>
        <begin position="280"/>
        <end position="301"/>
    </location>
</feature>
<keyword evidence="2" id="KW-0732">Signal</keyword>
<feature type="region of interest" description="Disordered" evidence="1">
    <location>
        <begin position="273"/>
        <end position="301"/>
    </location>
</feature>
<evidence type="ECO:0000313" key="3">
    <source>
        <dbReference type="EMBL" id="KYG67201.1"/>
    </source>
</evidence>
<protein>
    <recommendedName>
        <fullName evidence="5">Collagen-like surface protein</fullName>
    </recommendedName>
</protein>
<reference evidence="3 4" key="1">
    <citation type="submission" date="2016-03" db="EMBL/GenBank/DDBJ databases">
        <authorList>
            <person name="Ploux O."/>
        </authorList>
    </citation>
    <scope>NUCLEOTIDE SEQUENCE [LARGE SCALE GENOMIC DNA]</scope>
    <source>
        <strain evidence="3 4">R0</strain>
    </source>
</reference>
<dbReference type="OrthoDB" id="9342825at2"/>
<feature type="compositionally biased region" description="Gly residues" evidence="1">
    <location>
        <begin position="230"/>
        <end position="244"/>
    </location>
</feature>